<sequence>MFPFADLSHAEDRDYAQILWHNYGTAVIGVSKRRARHFRIAKVHLAVSVEVSNQCILEYCSYMGISNLIDVCPFTQ</sequence>
<dbReference type="EMBL" id="BJNY01000016">
    <property type="protein sequence ID" value="GED07193.1"/>
    <property type="molecule type" value="Genomic_DNA"/>
</dbReference>
<name>A0A4Y4DRD0_GLUUR</name>
<keyword evidence="2" id="KW-1185">Reference proteome</keyword>
<accession>A0A4Y4DRD0</accession>
<gene>
    <name evidence="1" type="ORF">AUR04nite_27250</name>
</gene>
<comment type="caution">
    <text evidence="1">The sequence shown here is derived from an EMBL/GenBank/DDBJ whole genome shotgun (WGS) entry which is preliminary data.</text>
</comment>
<proteinExistence type="predicted"/>
<evidence type="ECO:0000313" key="2">
    <source>
        <dbReference type="Proteomes" id="UP000316612"/>
    </source>
</evidence>
<dbReference type="Proteomes" id="UP000316612">
    <property type="component" value="Unassembled WGS sequence"/>
</dbReference>
<protein>
    <submittedName>
        <fullName evidence="1">Uncharacterized protein</fullName>
    </submittedName>
</protein>
<evidence type="ECO:0000313" key="1">
    <source>
        <dbReference type="EMBL" id="GED07193.1"/>
    </source>
</evidence>
<organism evidence="1 2">
    <name type="scientific">Glutamicibacter uratoxydans</name>
    <name type="common">Arthrobacter uratoxydans</name>
    <dbReference type="NCBI Taxonomy" id="43667"/>
    <lineage>
        <taxon>Bacteria</taxon>
        <taxon>Bacillati</taxon>
        <taxon>Actinomycetota</taxon>
        <taxon>Actinomycetes</taxon>
        <taxon>Micrococcales</taxon>
        <taxon>Micrococcaceae</taxon>
        <taxon>Glutamicibacter</taxon>
    </lineage>
</organism>
<dbReference type="AlphaFoldDB" id="A0A4Y4DRD0"/>
<reference evidence="1 2" key="1">
    <citation type="submission" date="2019-06" db="EMBL/GenBank/DDBJ databases">
        <title>Whole genome shotgun sequence of Glutamicibacter uratoxydans NBRC 15515.</title>
        <authorList>
            <person name="Hosoyama A."/>
            <person name="Uohara A."/>
            <person name="Ohji S."/>
            <person name="Ichikawa N."/>
        </authorList>
    </citation>
    <scope>NUCLEOTIDE SEQUENCE [LARGE SCALE GENOMIC DNA]</scope>
    <source>
        <strain evidence="1 2">NBRC 15515</strain>
    </source>
</reference>